<proteinExistence type="predicted"/>
<sequence length="44" mass="4826">MLAWQEQAQAIWNVVMGSLMVGGTPVIGYHPTQPPMFGVKLPED</sequence>
<dbReference type="RefSeq" id="YP_010012961.1">
    <property type="nucleotide sequence ID" value="NC_053507.1"/>
</dbReference>
<organism evidence="1 2">
    <name type="scientific">Mycobacterium phage Finemlucis</name>
    <dbReference type="NCBI Taxonomy" id="2015844"/>
    <lineage>
        <taxon>Viruses</taxon>
        <taxon>Duplodnaviria</taxon>
        <taxon>Heunggongvirae</taxon>
        <taxon>Uroviricota</taxon>
        <taxon>Caudoviricetes</taxon>
        <taxon>Vilmaviridae</taxon>
        <taxon>Lclasvirinae</taxon>
        <taxon>Faithunavirus</taxon>
        <taxon>Faithunavirus finemlucis</taxon>
    </lineage>
</organism>
<evidence type="ECO:0000313" key="1">
    <source>
        <dbReference type="EMBL" id="ATG86534.1"/>
    </source>
</evidence>
<dbReference type="Proteomes" id="UP000231431">
    <property type="component" value="Segment"/>
</dbReference>
<accession>A0A291IA30</accession>
<reference evidence="1 2" key="1">
    <citation type="submission" date="2017-06" db="EMBL/GenBank/DDBJ databases">
        <authorList>
            <person name="Herren C.D."/>
            <person name="Smith-Caldas M."/>
            <person name="Curl A.K."/>
            <person name="Carbajal J.A."/>
            <person name="Thornton M."/>
            <person name="Klein S."/>
            <person name="Atkinson C.A."/>
            <person name="Brown D."/>
            <person name="Clarkston C."/>
            <person name="Cox V.G."/>
            <person name="Helms T.L."/>
            <person name="Johnson B.M."/>
            <person name="Mosqueda S.M."/>
            <person name="Nichols J.M."/>
            <person name="Rafter T.E."/>
            <person name="Smith J.L."/>
            <person name="Snow J.A."/>
            <person name="Trosper K.M."/>
            <person name="Waner K.N."/>
            <person name="Zych M.G."/>
            <person name="Anderson M.S."/>
            <person name="Chang A.W."/>
            <person name="Martinez A.C."/>
            <person name="Vars S.J."/>
            <person name="Wagner K.E."/>
            <person name="Wiebe P.L."/>
            <person name="Williams T."/>
            <person name="Yanez C.P."/>
            <person name="Stoner T.H."/>
            <person name="Garlena R.A."/>
            <person name="Russell D.A."/>
            <person name="Pope W.H."/>
            <person name="Jacobs-Sera D."/>
            <person name="Hatfull G.F."/>
        </authorList>
    </citation>
    <scope>NUCLEOTIDE SEQUENCE [LARGE SCALE GENOMIC DNA]</scope>
</reference>
<dbReference type="EMBL" id="MF185728">
    <property type="protein sequence ID" value="ATG86534.1"/>
    <property type="molecule type" value="Genomic_DNA"/>
</dbReference>
<dbReference type="GeneID" id="63209521"/>
<protein>
    <submittedName>
        <fullName evidence="1">Uncharacterized protein</fullName>
    </submittedName>
</protein>
<evidence type="ECO:0000313" key="2">
    <source>
        <dbReference type="Proteomes" id="UP000231431"/>
    </source>
</evidence>
<keyword evidence="2" id="KW-1185">Reference proteome</keyword>
<dbReference type="KEGG" id="vg:63209521"/>
<name>A0A291IA30_9CAUD</name>
<gene>
    <name evidence="1" type="primary">133</name>
    <name evidence="1" type="ORF">SEA_FINEMLUCIS_133</name>
</gene>